<reference evidence="1 2" key="1">
    <citation type="journal article" date="2018" name="Sci. Rep.">
        <title>Comparative genomics provides insights into the lifestyle and reveals functional heterogeneity of dark septate endophytic fungi.</title>
        <authorList>
            <person name="Knapp D.G."/>
            <person name="Nemeth J.B."/>
            <person name="Barry K."/>
            <person name="Hainaut M."/>
            <person name="Henrissat B."/>
            <person name="Johnson J."/>
            <person name="Kuo A."/>
            <person name="Lim J.H.P."/>
            <person name="Lipzen A."/>
            <person name="Nolan M."/>
            <person name="Ohm R.A."/>
            <person name="Tamas L."/>
            <person name="Grigoriev I.V."/>
            <person name="Spatafora J.W."/>
            <person name="Nagy L.G."/>
            <person name="Kovacs G.M."/>
        </authorList>
    </citation>
    <scope>NUCLEOTIDE SEQUENCE [LARGE SCALE GENOMIC DNA]</scope>
    <source>
        <strain evidence="1 2">DSE2036</strain>
    </source>
</reference>
<gene>
    <name evidence="1" type="ORF">DM02DRAFT_351617</name>
</gene>
<keyword evidence="2" id="KW-1185">Reference proteome</keyword>
<dbReference type="EMBL" id="KZ805305">
    <property type="protein sequence ID" value="PVI07106.1"/>
    <property type="molecule type" value="Genomic_DNA"/>
</dbReference>
<evidence type="ECO:0000313" key="1">
    <source>
        <dbReference type="EMBL" id="PVI07106.1"/>
    </source>
</evidence>
<accession>A0A2V1E9S5</accession>
<dbReference type="AlphaFoldDB" id="A0A2V1E9S5"/>
<name>A0A2V1E9S5_9PLEO</name>
<protein>
    <submittedName>
        <fullName evidence="1">Uncharacterized protein</fullName>
    </submittedName>
</protein>
<proteinExistence type="predicted"/>
<organism evidence="1 2">
    <name type="scientific">Periconia macrospinosa</name>
    <dbReference type="NCBI Taxonomy" id="97972"/>
    <lineage>
        <taxon>Eukaryota</taxon>
        <taxon>Fungi</taxon>
        <taxon>Dikarya</taxon>
        <taxon>Ascomycota</taxon>
        <taxon>Pezizomycotina</taxon>
        <taxon>Dothideomycetes</taxon>
        <taxon>Pleosporomycetidae</taxon>
        <taxon>Pleosporales</taxon>
        <taxon>Massarineae</taxon>
        <taxon>Periconiaceae</taxon>
        <taxon>Periconia</taxon>
    </lineage>
</organism>
<sequence length="427" mass="46801">MVHPPRIHSGTDTRCMGFNTTKRSSPLWELSVEWEGPGYFATSNLGCPAWTGDRNLGDINIISPRKFAYARNGVAVENSAIGAPEIFYTDFPRPVEPIERPYGQHIIETNLRSVSHCLPVMSRNPVQCKSVSTNFIRVNRPDNSNQTDVWLDFPGCTYMQPEWESPDGFGIMASRLCEAKDDIGQATVVLGATGIISLTLAASMGDKKFLEENAPKYEAVLNGTTRDLKYAVSCAIDVAPTIEWRTLTLTLEQGHLDKAPSYSKTVFGQKGCALPTNSSGKWDIGAGYWANAVAGLKPPLSEGRYWNGMANTIFATALSVNNTSDRYATVESWHKLIRSEFGFNQSTNALEDVLGITAGITMSQLSTRDSLAPGSPLTDKAEFYSPVAGNATFACTRVGSGRPSALYVYPGYDAFYLIIKRDESKFY</sequence>
<dbReference type="OrthoDB" id="5400196at2759"/>
<dbReference type="Proteomes" id="UP000244855">
    <property type="component" value="Unassembled WGS sequence"/>
</dbReference>
<evidence type="ECO:0000313" key="2">
    <source>
        <dbReference type="Proteomes" id="UP000244855"/>
    </source>
</evidence>